<dbReference type="AlphaFoldDB" id="A0A517SIH6"/>
<dbReference type="PROSITE" id="PS51913">
    <property type="entry name" value="HTH_HARE"/>
    <property type="match status" value="1"/>
</dbReference>
<reference evidence="4 5" key="1">
    <citation type="submission" date="2019-02" db="EMBL/GenBank/DDBJ databases">
        <title>Deep-cultivation of Planctomycetes and their phenomic and genomic characterization uncovers novel biology.</title>
        <authorList>
            <person name="Wiegand S."/>
            <person name="Jogler M."/>
            <person name="Boedeker C."/>
            <person name="Pinto D."/>
            <person name="Vollmers J."/>
            <person name="Rivas-Marin E."/>
            <person name="Kohn T."/>
            <person name="Peeters S.H."/>
            <person name="Heuer A."/>
            <person name="Rast P."/>
            <person name="Oberbeckmann S."/>
            <person name="Bunk B."/>
            <person name="Jeske O."/>
            <person name="Meyerdierks A."/>
            <person name="Storesund J.E."/>
            <person name="Kallscheuer N."/>
            <person name="Luecker S."/>
            <person name="Lage O.M."/>
            <person name="Pohl T."/>
            <person name="Merkel B.J."/>
            <person name="Hornburger P."/>
            <person name="Mueller R.-W."/>
            <person name="Bruemmer F."/>
            <person name="Labrenz M."/>
            <person name="Spormann A.M."/>
            <person name="Op den Camp H."/>
            <person name="Overmann J."/>
            <person name="Amann R."/>
            <person name="Jetten M.S.M."/>
            <person name="Mascher T."/>
            <person name="Medema M.H."/>
            <person name="Devos D.P."/>
            <person name="Kaster A.-K."/>
            <person name="Ovreas L."/>
            <person name="Rohde M."/>
            <person name="Galperin M.Y."/>
            <person name="Jogler C."/>
        </authorList>
    </citation>
    <scope>NUCLEOTIDE SEQUENCE [LARGE SCALE GENOMIC DNA]</scope>
    <source>
        <strain evidence="4 5">Pan44</strain>
    </source>
</reference>
<dbReference type="EMBL" id="CP036271">
    <property type="protein sequence ID" value="QDT55932.1"/>
    <property type="molecule type" value="Genomic_DNA"/>
</dbReference>
<evidence type="ECO:0000259" key="3">
    <source>
        <dbReference type="PROSITE" id="PS51913"/>
    </source>
</evidence>
<keyword evidence="5" id="KW-1185">Reference proteome</keyword>
<organism evidence="4 5">
    <name type="scientific">Caulifigura coniformis</name>
    <dbReference type="NCBI Taxonomy" id="2527983"/>
    <lineage>
        <taxon>Bacteria</taxon>
        <taxon>Pseudomonadati</taxon>
        <taxon>Planctomycetota</taxon>
        <taxon>Planctomycetia</taxon>
        <taxon>Planctomycetales</taxon>
        <taxon>Planctomycetaceae</taxon>
        <taxon>Caulifigura</taxon>
    </lineage>
</organism>
<dbReference type="GO" id="GO:0006355">
    <property type="term" value="P:regulation of DNA-templated transcription"/>
    <property type="evidence" value="ECO:0007669"/>
    <property type="project" value="InterPro"/>
</dbReference>
<protein>
    <recommendedName>
        <fullName evidence="3">HTH HARE-type domain-containing protein</fullName>
    </recommendedName>
</protein>
<gene>
    <name evidence="4" type="ORF">Pan44_39800</name>
</gene>
<dbReference type="InterPro" id="IPR007759">
    <property type="entry name" value="Asxl_HARE-HTH"/>
</dbReference>
<evidence type="ECO:0000256" key="1">
    <source>
        <dbReference type="ARBA" id="ARBA00023163"/>
    </source>
</evidence>
<dbReference type="InParanoid" id="A0A517SIH6"/>
<name>A0A517SIH6_9PLAN</name>
<dbReference type="KEGG" id="ccos:Pan44_39800"/>
<evidence type="ECO:0000256" key="2">
    <source>
        <dbReference type="SAM" id="MobiDB-lite"/>
    </source>
</evidence>
<evidence type="ECO:0000313" key="5">
    <source>
        <dbReference type="Proteomes" id="UP000315700"/>
    </source>
</evidence>
<keyword evidence="1" id="KW-0804">Transcription</keyword>
<dbReference type="Proteomes" id="UP000315700">
    <property type="component" value="Chromosome"/>
</dbReference>
<feature type="region of interest" description="Disordered" evidence="2">
    <location>
        <begin position="22"/>
        <end position="44"/>
    </location>
</feature>
<dbReference type="OrthoDB" id="292347at2"/>
<feature type="domain" description="HTH HARE-type" evidence="3">
    <location>
        <begin position="45"/>
        <end position="119"/>
    </location>
</feature>
<evidence type="ECO:0000313" key="4">
    <source>
        <dbReference type="EMBL" id="QDT55932.1"/>
    </source>
</evidence>
<sequence length="130" mass="14139">MSSLRPRWLHTNELHEGDTTMAAKTTKTEAKKATITKAPKPERGMSALDAAAKVLGEASEPMATKAMIEAMAAKKYWTSPGGKTPHATLYAAILREINVKGNESRFTKTDRGHFTLKDQTKKAAARKGKA</sequence>
<proteinExistence type="predicted"/>
<dbReference type="Pfam" id="PF05066">
    <property type="entry name" value="HARE-HTH"/>
    <property type="match status" value="1"/>
</dbReference>
<accession>A0A517SIH6</accession>